<dbReference type="Proteomes" id="UP001524435">
    <property type="component" value="Unassembled WGS sequence"/>
</dbReference>
<dbReference type="InterPro" id="IPR018580">
    <property type="entry name" value="Uncharacterised_YfhO"/>
</dbReference>
<keyword evidence="3" id="KW-1185">Reference proteome</keyword>
<reference evidence="2 3" key="1">
    <citation type="submission" date="2022-06" db="EMBL/GenBank/DDBJ databases">
        <title>Isolation of gut microbiota from human fecal samples.</title>
        <authorList>
            <person name="Pamer E.G."/>
            <person name="Barat B."/>
            <person name="Waligurski E."/>
            <person name="Medina S."/>
            <person name="Paddock L."/>
            <person name="Mostad J."/>
        </authorList>
    </citation>
    <scope>NUCLEOTIDE SEQUENCE [LARGE SCALE GENOMIC DNA]</scope>
    <source>
        <strain evidence="2 3">DFI.6.1</strain>
    </source>
</reference>
<proteinExistence type="predicted"/>
<feature type="transmembrane region" description="Helical" evidence="1">
    <location>
        <begin position="358"/>
        <end position="374"/>
    </location>
</feature>
<dbReference type="EMBL" id="JANGCH010000006">
    <property type="protein sequence ID" value="MCQ5121711.1"/>
    <property type="molecule type" value="Genomic_DNA"/>
</dbReference>
<organism evidence="2 3">
    <name type="scientific">Massilicoli timonensis</name>
    <dbReference type="NCBI Taxonomy" id="2015901"/>
    <lineage>
        <taxon>Bacteria</taxon>
        <taxon>Bacillati</taxon>
        <taxon>Bacillota</taxon>
        <taxon>Erysipelotrichia</taxon>
        <taxon>Erysipelotrichales</taxon>
        <taxon>Erysipelotrichaceae</taxon>
        <taxon>Massilicoli</taxon>
    </lineage>
</organism>
<feature type="transmembrane region" description="Helical" evidence="1">
    <location>
        <begin position="306"/>
        <end position="329"/>
    </location>
</feature>
<gene>
    <name evidence="2" type="ORF">NE663_05480</name>
</gene>
<feature type="transmembrane region" description="Helical" evidence="1">
    <location>
        <begin position="380"/>
        <end position="396"/>
    </location>
</feature>
<feature type="transmembrane region" description="Helical" evidence="1">
    <location>
        <begin position="403"/>
        <end position="420"/>
    </location>
</feature>
<protein>
    <submittedName>
        <fullName evidence="2">YfhO family protein</fullName>
    </submittedName>
</protein>
<feature type="transmembrane region" description="Helical" evidence="1">
    <location>
        <begin position="97"/>
        <end position="123"/>
    </location>
</feature>
<feature type="transmembrane region" description="Helical" evidence="1">
    <location>
        <begin position="279"/>
        <end position="299"/>
    </location>
</feature>
<name>A0ABT1SKG3_9FIRM</name>
<sequence>MRRLPHALEIAWKRSWKDLILFAIPFLCALGCLIWLEGFGSSTDWYTQHIAIADDFRSFFYRTHRLFPDFMSDLGSGQNVFSFAYYGLYRYDVMLSYLFPFLSMSLILPIIHLSALGSSAILLHHFLKRHVAAATAFFGALCLLLAAPMFYHSAKQVIFVLYMPFVILGFYGADRLLQKQKYDLYLFAITMMILTSFYFTVGGALACFAYLMMSWDPHQLSAKKLWKSLILLHSGAVLVSAFFWMPCAYALFTSGAKTSAAFSLPALLTPDIKMEALLYSPYCMGVGLLMGFCLFLWAGKYKSREGIAAIVMLGILFLPICLYLMNLGLYARPKALIPLLPFLILLTCKWLDRHESLSAKQTLCLLLIGALIVYQKNMLWAFWDFVIAFVILWANGNRKQKGYYAYLLIMAIILVQANQGEPRISYARIKELAAKKAWIASLDLAHTPFTKIADYHENAQSMNLSMAPLGKTSIYSSIHAQSYNHFYYDVMRNNLSLRNRVSTLENGNPFFLAFSSSRYLISENKPPYGYVPIAEKGALTLYENKNVLPFAYGSDQVISQTQFASLSDIDKIAQLLLTPVVSADKDMIETTQIQPTKETWNLQEISRQGKWISAKQNTLHINSRQKETMRLSLQDPLQDEILIMTMQIKPIHSNYNDLDVTINGIRNRLSGSGATYPNHHTQFTFYTHQSDQLEITFSSGNYQLSDIQTYRLPTALFQTMWQNKTAVTDETYDETNAVYEAKITMQKDGWLITSLPLQDGYTIWIDGKKVPVETVNLSFVGCQIDKGTHRVKIHFQPPLKVPAQILSLTALGVLLFAKWRRIRYEKSTNS</sequence>
<accession>A0ABT1SKG3</accession>
<keyword evidence="1" id="KW-0472">Membrane</keyword>
<comment type="caution">
    <text evidence="2">The sequence shown here is derived from an EMBL/GenBank/DDBJ whole genome shotgun (WGS) entry which is preliminary data.</text>
</comment>
<feature type="transmembrane region" description="Helical" evidence="1">
    <location>
        <begin position="20"/>
        <end position="36"/>
    </location>
</feature>
<dbReference type="Pfam" id="PF09586">
    <property type="entry name" value="YfhO"/>
    <property type="match status" value="1"/>
</dbReference>
<dbReference type="PANTHER" id="PTHR38454">
    <property type="entry name" value="INTEGRAL MEMBRANE PROTEIN-RELATED"/>
    <property type="match status" value="1"/>
</dbReference>
<evidence type="ECO:0000313" key="3">
    <source>
        <dbReference type="Proteomes" id="UP001524435"/>
    </source>
</evidence>
<feature type="transmembrane region" description="Helical" evidence="1">
    <location>
        <begin position="225"/>
        <end position="244"/>
    </location>
</feature>
<evidence type="ECO:0000313" key="2">
    <source>
        <dbReference type="EMBL" id="MCQ5121711.1"/>
    </source>
</evidence>
<keyword evidence="1" id="KW-1133">Transmembrane helix</keyword>
<feature type="transmembrane region" description="Helical" evidence="1">
    <location>
        <begin position="157"/>
        <end position="173"/>
    </location>
</feature>
<dbReference type="PANTHER" id="PTHR38454:SF1">
    <property type="entry name" value="INTEGRAL MEMBRANE PROTEIN"/>
    <property type="match status" value="1"/>
</dbReference>
<evidence type="ECO:0000256" key="1">
    <source>
        <dbReference type="SAM" id="Phobius"/>
    </source>
</evidence>
<feature type="transmembrane region" description="Helical" evidence="1">
    <location>
        <begin position="130"/>
        <end position="151"/>
    </location>
</feature>
<dbReference type="RefSeq" id="WP_256197637.1">
    <property type="nucleotide sequence ID" value="NZ_JANGCH010000006.1"/>
</dbReference>
<feature type="transmembrane region" description="Helical" evidence="1">
    <location>
        <begin position="185"/>
        <end position="213"/>
    </location>
</feature>
<keyword evidence="1" id="KW-0812">Transmembrane</keyword>